<feature type="compositionally biased region" description="Basic and acidic residues" evidence="1">
    <location>
        <begin position="271"/>
        <end position="283"/>
    </location>
</feature>
<feature type="compositionally biased region" description="Polar residues" evidence="1">
    <location>
        <begin position="195"/>
        <end position="212"/>
    </location>
</feature>
<proteinExistence type="predicted"/>
<evidence type="ECO:0000256" key="1">
    <source>
        <dbReference type="SAM" id="MobiDB-lite"/>
    </source>
</evidence>
<sequence length="283" mass="31169">MEERRKQLMSEDEGCVVDDNRPLLDTAIESTTALRTTRYGVSNWPPLTRPKSVCHFYPEENTVTVDCLPAPMSFTTSPRTPRRYISRAESVITRRPQVATNGLFAPPPANTSPTAPRKPQKPETARDGSGPVFRACCVYVNPGNSPPVLRPRPRSIALSSASPGDWNEFHRLLHEDAAGLDSQDRLESKPGGRISRQQSCASSASHQTLTPTETRKFHVVKSTSSASSTVGSIFVSRRCPDDHTTLSRSTSSQSTDSATSSATNNTNNNRFKREKDWHESEGL</sequence>
<accession>A0A914XBD2</accession>
<evidence type="ECO:0000313" key="2">
    <source>
        <dbReference type="Proteomes" id="UP000887566"/>
    </source>
</evidence>
<protein>
    <submittedName>
        <fullName evidence="3">Uncharacterized protein</fullName>
    </submittedName>
</protein>
<feature type="region of interest" description="Disordered" evidence="1">
    <location>
        <begin position="97"/>
        <end position="129"/>
    </location>
</feature>
<feature type="region of interest" description="Disordered" evidence="1">
    <location>
        <begin position="239"/>
        <end position="283"/>
    </location>
</feature>
<organism evidence="2 3">
    <name type="scientific">Plectus sambesii</name>
    <dbReference type="NCBI Taxonomy" id="2011161"/>
    <lineage>
        <taxon>Eukaryota</taxon>
        <taxon>Metazoa</taxon>
        <taxon>Ecdysozoa</taxon>
        <taxon>Nematoda</taxon>
        <taxon>Chromadorea</taxon>
        <taxon>Plectida</taxon>
        <taxon>Plectina</taxon>
        <taxon>Plectoidea</taxon>
        <taxon>Plectidae</taxon>
        <taxon>Plectus</taxon>
    </lineage>
</organism>
<feature type="compositionally biased region" description="Basic and acidic residues" evidence="1">
    <location>
        <begin position="180"/>
        <end position="190"/>
    </location>
</feature>
<keyword evidence="2" id="KW-1185">Reference proteome</keyword>
<reference evidence="3" key="1">
    <citation type="submission" date="2022-11" db="UniProtKB">
        <authorList>
            <consortium name="WormBaseParasite"/>
        </authorList>
    </citation>
    <scope>IDENTIFICATION</scope>
</reference>
<evidence type="ECO:0000313" key="3">
    <source>
        <dbReference type="WBParaSite" id="PSAMB.scaffold740size42305.g8371.t1"/>
    </source>
</evidence>
<feature type="region of interest" description="Disordered" evidence="1">
    <location>
        <begin position="180"/>
        <end position="214"/>
    </location>
</feature>
<feature type="compositionally biased region" description="Low complexity" evidence="1">
    <location>
        <begin position="246"/>
        <end position="269"/>
    </location>
</feature>
<dbReference type="Proteomes" id="UP000887566">
    <property type="component" value="Unplaced"/>
</dbReference>
<name>A0A914XBD2_9BILA</name>
<dbReference type="AlphaFoldDB" id="A0A914XBD2"/>
<dbReference type="WBParaSite" id="PSAMB.scaffold740size42305.g8371.t1">
    <property type="protein sequence ID" value="PSAMB.scaffold740size42305.g8371.t1"/>
    <property type="gene ID" value="PSAMB.scaffold740size42305.g8371"/>
</dbReference>